<dbReference type="Proteomes" id="UP000192980">
    <property type="component" value="Unassembled WGS sequence"/>
</dbReference>
<keyword evidence="4" id="KW-0479">Metal-binding</keyword>
<dbReference type="SUPFAM" id="SSF48576">
    <property type="entry name" value="Terpenoid synthases"/>
    <property type="match status" value="1"/>
</dbReference>
<keyword evidence="5" id="KW-0460">Magnesium</keyword>
<evidence type="ECO:0000256" key="5">
    <source>
        <dbReference type="ARBA" id="ARBA00022842"/>
    </source>
</evidence>
<evidence type="ECO:0000256" key="1">
    <source>
        <dbReference type="ARBA" id="ARBA00001946"/>
    </source>
</evidence>
<dbReference type="PANTHER" id="PTHR12001">
    <property type="entry name" value="GERANYLGERANYL PYROPHOSPHATE SYNTHASE"/>
    <property type="match status" value="1"/>
</dbReference>
<dbReference type="PROSITE" id="PS00444">
    <property type="entry name" value="POLYPRENYL_SYNTHASE_2"/>
    <property type="match status" value="1"/>
</dbReference>
<dbReference type="InterPro" id="IPR033749">
    <property type="entry name" value="Polyprenyl_synt_CS"/>
</dbReference>
<organism evidence="7 8">
    <name type="scientific">Sphingobacterium psychroaquaticum</name>
    <dbReference type="NCBI Taxonomy" id="561061"/>
    <lineage>
        <taxon>Bacteria</taxon>
        <taxon>Pseudomonadati</taxon>
        <taxon>Bacteroidota</taxon>
        <taxon>Sphingobacteriia</taxon>
        <taxon>Sphingobacteriales</taxon>
        <taxon>Sphingobacteriaceae</taxon>
        <taxon>Sphingobacterium</taxon>
    </lineage>
</organism>
<dbReference type="CDD" id="cd00685">
    <property type="entry name" value="Trans_IPPS_HT"/>
    <property type="match status" value="1"/>
</dbReference>
<sequence length="323" mass="36424">MLKLKEIQTPIAKELDLFETRFKESMRSSVPLLNRITQYLIKQKGKQMRPMFVFLSAGLCGNINDSTYRGASLVELLHTASLVHDDVVDNANERRGFFSINALWKNKVAVLVGDFLLSKGLLLSVASNEHDLLRIVSEAVEEMSEGELLQIEKARRLDIEESVYFEIIKKKTASLIASCCACGASSAGSSPEQVNLLRTFGEKVGIAFQIKDDLFDFGTDDIGKPVGNDIKEKKMTLPLIYALKHTSTSEKRRIINLVRNHSENKEKVAEVISFVRNSGGLDYAEKKMFAYQQEAFDILATFPDNEYRTGLQQLVRFTTERNK</sequence>
<dbReference type="PANTHER" id="PTHR12001:SF69">
    <property type="entry name" value="ALL TRANS-POLYPRENYL-DIPHOSPHATE SYNTHASE PDSS1"/>
    <property type="match status" value="1"/>
</dbReference>
<keyword evidence="3 6" id="KW-0808">Transferase</keyword>
<gene>
    <name evidence="7" type="ORF">SAMN05660862_1482</name>
</gene>
<protein>
    <submittedName>
        <fullName evidence="7">Octaprenyl-diphosphate synthase</fullName>
    </submittedName>
</protein>
<comment type="cofactor">
    <cofactor evidence="1">
        <name>Mg(2+)</name>
        <dbReference type="ChEBI" id="CHEBI:18420"/>
    </cofactor>
</comment>
<dbReference type="GO" id="GO:0004659">
    <property type="term" value="F:prenyltransferase activity"/>
    <property type="evidence" value="ECO:0007669"/>
    <property type="project" value="InterPro"/>
</dbReference>
<keyword evidence="8" id="KW-1185">Reference proteome</keyword>
<evidence type="ECO:0000256" key="6">
    <source>
        <dbReference type="RuleBase" id="RU004466"/>
    </source>
</evidence>
<dbReference type="GO" id="GO:0046872">
    <property type="term" value="F:metal ion binding"/>
    <property type="evidence" value="ECO:0007669"/>
    <property type="project" value="UniProtKB-KW"/>
</dbReference>
<dbReference type="EMBL" id="FXAU01000002">
    <property type="protein sequence ID" value="SMG22959.1"/>
    <property type="molecule type" value="Genomic_DNA"/>
</dbReference>
<evidence type="ECO:0000256" key="2">
    <source>
        <dbReference type="ARBA" id="ARBA00006706"/>
    </source>
</evidence>
<evidence type="ECO:0000313" key="7">
    <source>
        <dbReference type="EMBL" id="SMG22959.1"/>
    </source>
</evidence>
<dbReference type="OrthoDB" id="9805316at2"/>
<accession>A0A1X7J5V6</accession>
<dbReference type="InterPro" id="IPR000092">
    <property type="entry name" value="Polyprenyl_synt"/>
</dbReference>
<dbReference type="STRING" id="561061.SAMN05660862_1482"/>
<dbReference type="SFLD" id="SFLDS00005">
    <property type="entry name" value="Isoprenoid_Synthase_Type_I"/>
    <property type="match status" value="1"/>
</dbReference>
<dbReference type="RefSeq" id="WP_085472328.1">
    <property type="nucleotide sequence ID" value="NZ_CP038029.1"/>
</dbReference>
<proteinExistence type="inferred from homology"/>
<name>A0A1X7J5V6_9SPHI</name>
<comment type="similarity">
    <text evidence="2 6">Belongs to the FPP/GGPP synthase family.</text>
</comment>
<evidence type="ECO:0000313" key="8">
    <source>
        <dbReference type="Proteomes" id="UP000192980"/>
    </source>
</evidence>
<dbReference type="GO" id="GO:0008299">
    <property type="term" value="P:isoprenoid biosynthetic process"/>
    <property type="evidence" value="ECO:0007669"/>
    <property type="project" value="InterPro"/>
</dbReference>
<evidence type="ECO:0000256" key="4">
    <source>
        <dbReference type="ARBA" id="ARBA00022723"/>
    </source>
</evidence>
<evidence type="ECO:0000256" key="3">
    <source>
        <dbReference type="ARBA" id="ARBA00022679"/>
    </source>
</evidence>
<dbReference type="AlphaFoldDB" id="A0A1X7J5V6"/>
<dbReference type="InterPro" id="IPR008949">
    <property type="entry name" value="Isoprenoid_synthase_dom_sf"/>
</dbReference>
<dbReference type="Pfam" id="PF00348">
    <property type="entry name" value="polyprenyl_synt"/>
    <property type="match status" value="1"/>
</dbReference>
<dbReference type="Gene3D" id="1.10.600.10">
    <property type="entry name" value="Farnesyl Diphosphate Synthase"/>
    <property type="match status" value="1"/>
</dbReference>
<reference evidence="7 8" key="1">
    <citation type="submission" date="2017-04" db="EMBL/GenBank/DDBJ databases">
        <authorList>
            <person name="Afonso C.L."/>
            <person name="Miller P.J."/>
            <person name="Scott M.A."/>
            <person name="Spackman E."/>
            <person name="Goraichik I."/>
            <person name="Dimitrov K.M."/>
            <person name="Suarez D.L."/>
            <person name="Swayne D.E."/>
        </authorList>
    </citation>
    <scope>NUCLEOTIDE SEQUENCE [LARGE SCALE GENOMIC DNA]</scope>
    <source>
        <strain evidence="7 8">DSM 22418</strain>
    </source>
</reference>
<dbReference type="PROSITE" id="PS00723">
    <property type="entry name" value="POLYPRENYL_SYNTHASE_1"/>
    <property type="match status" value="1"/>
</dbReference>